<evidence type="ECO:0000256" key="1">
    <source>
        <dbReference type="ARBA" id="ARBA00004286"/>
    </source>
</evidence>
<feature type="domain" description="TFIIB-type" evidence="12">
    <location>
        <begin position="10"/>
        <end position="41"/>
    </location>
</feature>
<dbReference type="GO" id="GO:0051123">
    <property type="term" value="P:RNA polymerase II preinitiation complex assembly"/>
    <property type="evidence" value="ECO:0007669"/>
    <property type="project" value="TreeGrafter"/>
</dbReference>
<evidence type="ECO:0000256" key="6">
    <source>
        <dbReference type="ARBA" id="ARBA00023125"/>
    </source>
</evidence>
<comment type="subcellular location">
    <subcellularLocation>
        <location evidence="1">Chromosome</location>
    </subcellularLocation>
</comment>
<evidence type="ECO:0000256" key="9">
    <source>
        <dbReference type="ARBA" id="ARBA00048017"/>
    </source>
</evidence>
<dbReference type="Proteomes" id="UP000261580">
    <property type="component" value="Unassembled WGS sequence"/>
</dbReference>
<evidence type="ECO:0000256" key="5">
    <source>
        <dbReference type="ARBA" id="ARBA00023015"/>
    </source>
</evidence>
<evidence type="ECO:0000259" key="12">
    <source>
        <dbReference type="PROSITE" id="PS51134"/>
    </source>
</evidence>
<evidence type="ECO:0000313" key="14">
    <source>
        <dbReference type="Proteomes" id="UP000261580"/>
    </source>
</evidence>
<reference evidence="13" key="2">
    <citation type="submission" date="2025-09" db="UniProtKB">
        <authorList>
            <consortium name="Ensembl"/>
        </authorList>
    </citation>
    <scope>IDENTIFICATION</scope>
</reference>
<dbReference type="Gene3D" id="1.10.472.10">
    <property type="entry name" value="Cyclin-like"/>
    <property type="match status" value="1"/>
</dbReference>
<dbReference type="AlphaFoldDB" id="A0A3Q4G9M4"/>
<accession>A0A3Q4G9M4</accession>
<organism evidence="13 14">
    <name type="scientific">Neolamprologus brichardi</name>
    <name type="common">Fairy cichlid</name>
    <name type="synonym">Lamprologus brichardi</name>
    <dbReference type="NCBI Taxonomy" id="32507"/>
    <lineage>
        <taxon>Eukaryota</taxon>
        <taxon>Metazoa</taxon>
        <taxon>Chordata</taxon>
        <taxon>Craniata</taxon>
        <taxon>Vertebrata</taxon>
        <taxon>Euteleostomi</taxon>
        <taxon>Actinopterygii</taxon>
        <taxon>Neopterygii</taxon>
        <taxon>Teleostei</taxon>
        <taxon>Neoteleostei</taxon>
        <taxon>Acanthomorphata</taxon>
        <taxon>Ovalentaria</taxon>
        <taxon>Cichlomorphae</taxon>
        <taxon>Cichliformes</taxon>
        <taxon>Cichlidae</taxon>
        <taxon>African cichlids</taxon>
        <taxon>Pseudocrenilabrinae</taxon>
        <taxon>Lamprologini</taxon>
        <taxon>Neolamprologus</taxon>
    </lineage>
</organism>
<evidence type="ECO:0000256" key="3">
    <source>
        <dbReference type="ARBA" id="ARBA00022454"/>
    </source>
</evidence>
<dbReference type="GO" id="GO:0061733">
    <property type="term" value="F:protein-lysine-acetyltransferase activity"/>
    <property type="evidence" value="ECO:0007669"/>
    <property type="project" value="UniProtKB-EC"/>
</dbReference>
<comment type="catalytic activity">
    <reaction evidence="9">
        <text>L-lysyl-[protein] + acetyl-CoA = N(6)-acetyl-L-lysyl-[protein] + CoA + H(+)</text>
        <dbReference type="Rhea" id="RHEA:45948"/>
        <dbReference type="Rhea" id="RHEA-COMP:9752"/>
        <dbReference type="Rhea" id="RHEA-COMP:10731"/>
        <dbReference type="ChEBI" id="CHEBI:15378"/>
        <dbReference type="ChEBI" id="CHEBI:29969"/>
        <dbReference type="ChEBI" id="CHEBI:57287"/>
        <dbReference type="ChEBI" id="CHEBI:57288"/>
        <dbReference type="ChEBI" id="CHEBI:61930"/>
        <dbReference type="EC" id="2.3.1.48"/>
    </reaction>
</comment>
<sequence>QSSTNVLALPRVQCPNHPDACLVEDYRAGDMICPECGLVVGDRVIDVGSEWRMFSNEKALKDPSRVGDAQNTLLNGGDLTTMISKGTGAASFDEFGNSKYQNRRTMTSSDRAMLNAFKEISTMADCINLPRNIVERASQTEEGESVMAECVDALSAAFSYLIAGPREGLCYPLLERHLGFIITKLLQMFGDLETTMGGLNNVGLTVTAQSYLGRL</sequence>
<dbReference type="GO" id="GO:0001174">
    <property type="term" value="P:transcriptional start site selection at RNA polymerase II promoter"/>
    <property type="evidence" value="ECO:0007669"/>
    <property type="project" value="TreeGrafter"/>
</dbReference>
<keyword evidence="11" id="KW-0479">Metal-binding</keyword>
<dbReference type="GO" id="GO:0097550">
    <property type="term" value="C:transcription preinitiation complex"/>
    <property type="evidence" value="ECO:0007669"/>
    <property type="project" value="TreeGrafter"/>
</dbReference>
<evidence type="ECO:0000313" key="13">
    <source>
        <dbReference type="Ensembl" id="ENSNBRP00000003053.1"/>
    </source>
</evidence>
<keyword evidence="4" id="KW-0808">Transferase</keyword>
<name>A0A3Q4G9M4_NEOBR</name>
<evidence type="ECO:0000256" key="7">
    <source>
        <dbReference type="ARBA" id="ARBA00023163"/>
    </source>
</evidence>
<dbReference type="GO" id="GO:0005694">
    <property type="term" value="C:chromosome"/>
    <property type="evidence" value="ECO:0007669"/>
    <property type="project" value="UniProtKB-SubCell"/>
</dbReference>
<keyword evidence="14" id="KW-1185">Reference proteome</keyword>
<keyword evidence="5" id="KW-0805">Transcription regulation</keyword>
<dbReference type="GO" id="GO:0017025">
    <property type="term" value="F:TBP-class protein binding"/>
    <property type="evidence" value="ECO:0007669"/>
    <property type="project" value="TreeGrafter"/>
</dbReference>
<keyword evidence="8" id="KW-0012">Acyltransferase</keyword>
<dbReference type="EC" id="2.3.1.48" evidence="2"/>
<dbReference type="GO" id="GO:0008270">
    <property type="term" value="F:zinc ion binding"/>
    <property type="evidence" value="ECO:0007669"/>
    <property type="project" value="UniProtKB-KW"/>
</dbReference>
<keyword evidence="11" id="KW-0862">Zinc</keyword>
<evidence type="ECO:0000256" key="11">
    <source>
        <dbReference type="PROSITE-ProRule" id="PRU00469"/>
    </source>
</evidence>
<keyword evidence="3" id="KW-0158">Chromosome</keyword>
<dbReference type="PANTHER" id="PTHR11618">
    <property type="entry name" value="TRANSCRIPTION INITIATION FACTOR IIB-RELATED"/>
    <property type="match status" value="1"/>
</dbReference>
<dbReference type="PRINTS" id="PR00685">
    <property type="entry name" value="TIFACTORIIB"/>
</dbReference>
<dbReference type="FunFam" id="2.20.25.10:FF:000007">
    <property type="entry name" value="Transcription initiation factor IIB"/>
    <property type="match status" value="1"/>
</dbReference>
<protein>
    <recommendedName>
        <fullName evidence="2">histone acetyltransferase</fullName>
        <ecNumber evidence="2">2.3.1.48</ecNumber>
    </recommendedName>
</protein>
<evidence type="ECO:0000256" key="2">
    <source>
        <dbReference type="ARBA" id="ARBA00013184"/>
    </source>
</evidence>
<dbReference type="GeneTree" id="ENSGT00390000006671"/>
<dbReference type="InterPro" id="IPR000812">
    <property type="entry name" value="TFIIB"/>
</dbReference>
<dbReference type="Gene3D" id="2.20.25.10">
    <property type="match status" value="1"/>
</dbReference>
<evidence type="ECO:0000256" key="4">
    <source>
        <dbReference type="ARBA" id="ARBA00022679"/>
    </source>
</evidence>
<dbReference type="GO" id="GO:0000979">
    <property type="term" value="F:RNA polymerase II core promoter sequence-specific DNA binding"/>
    <property type="evidence" value="ECO:0007669"/>
    <property type="project" value="TreeGrafter"/>
</dbReference>
<dbReference type="GO" id="GO:0016251">
    <property type="term" value="F:RNA polymerase II general transcription initiation factor activity"/>
    <property type="evidence" value="ECO:0007669"/>
    <property type="project" value="TreeGrafter"/>
</dbReference>
<comment type="function">
    <text evidence="10">General transcription factor that plays a role in transcription initiation by RNA polymerase II (Pol II). Involved in the pre-initiation complex (PIC) formation and Pol II recruitment at promoter DNA. Together with the TATA box-bound TBP forms the core initiation complex and provides a bridge between TBP and the Pol II-TFIIF complex. Released from the PIC early following the onset of transcription during the initiation and elongation transition and reassociates with TBP during the next transcription cycle. Associates with chromatin to core promoter-specific regions. Binds to two distinct DNA core promoter consensus sequence elements in a TBP-independent manner; these IIB-recognition elements (BREs) are localized immediately upstream (BREu), 5'-[GC][GC][GA]CGCC-3', and downstream (BREd), 5'-[GA]T[TGA][TG][GT][TG][TG]-3', of the TATA box element. Modulates transcription start site selection. Also exhibits autoacetyltransferase activity that contributes to the activated transcription.</text>
</comment>
<dbReference type="PANTHER" id="PTHR11618:SF77">
    <property type="entry name" value="TRANSCRIPTION INITIATION FACTOR IIB"/>
    <property type="match status" value="1"/>
</dbReference>
<dbReference type="GO" id="GO:1990114">
    <property type="term" value="P:RNA polymerase II core complex assembly"/>
    <property type="evidence" value="ECO:0007669"/>
    <property type="project" value="TreeGrafter"/>
</dbReference>
<dbReference type="STRING" id="32507.ENSNBRP00000003053"/>
<dbReference type="Ensembl" id="ENSNBRT00000003162.1">
    <property type="protein sequence ID" value="ENSNBRP00000003053.1"/>
    <property type="gene ID" value="ENSNBRG00000002442.1"/>
</dbReference>
<evidence type="ECO:0000256" key="10">
    <source>
        <dbReference type="ARBA" id="ARBA00056112"/>
    </source>
</evidence>
<dbReference type="Pfam" id="PF08271">
    <property type="entry name" value="Zn_Ribbon_TF"/>
    <property type="match status" value="1"/>
</dbReference>
<dbReference type="GO" id="GO:0005634">
    <property type="term" value="C:nucleus"/>
    <property type="evidence" value="ECO:0007669"/>
    <property type="project" value="TreeGrafter"/>
</dbReference>
<dbReference type="SUPFAM" id="SSF57783">
    <property type="entry name" value="Zinc beta-ribbon"/>
    <property type="match status" value="1"/>
</dbReference>
<dbReference type="InterPro" id="IPR013137">
    <property type="entry name" value="Znf_TFIIB"/>
</dbReference>
<keyword evidence="6" id="KW-0238">DNA-binding</keyword>
<proteinExistence type="predicted"/>
<keyword evidence="11" id="KW-0863">Zinc-finger</keyword>
<reference evidence="13" key="1">
    <citation type="submission" date="2025-08" db="UniProtKB">
        <authorList>
            <consortium name="Ensembl"/>
        </authorList>
    </citation>
    <scope>IDENTIFICATION</scope>
</reference>
<evidence type="ECO:0000256" key="8">
    <source>
        <dbReference type="ARBA" id="ARBA00023315"/>
    </source>
</evidence>
<dbReference type="Bgee" id="ENSNBRG00000002442">
    <property type="expression patterns" value="Expressed in testis and 4 other cell types or tissues"/>
</dbReference>
<keyword evidence="7" id="KW-0804">Transcription</keyword>
<dbReference type="PROSITE" id="PS51134">
    <property type="entry name" value="ZF_TFIIB"/>
    <property type="match status" value="1"/>
</dbReference>